<evidence type="ECO:0000313" key="3">
    <source>
        <dbReference type="EnsemblMetazoa" id="Aqu2.1.24069_001"/>
    </source>
</evidence>
<dbReference type="PROSITE" id="PS50055">
    <property type="entry name" value="TYR_PHOSPHATASE_PTP"/>
    <property type="match status" value="1"/>
</dbReference>
<feature type="domain" description="Tyrosine-protein phosphatase" evidence="1">
    <location>
        <begin position="34"/>
        <end position="358"/>
    </location>
</feature>
<dbReference type="AlphaFoldDB" id="A0A1X7U9A4"/>
<dbReference type="GO" id="GO:0004725">
    <property type="term" value="F:protein tyrosine phosphatase activity"/>
    <property type="evidence" value="ECO:0007669"/>
    <property type="project" value="UniProtKB-EC"/>
</dbReference>
<evidence type="ECO:0000259" key="2">
    <source>
        <dbReference type="PROSITE" id="PS50056"/>
    </source>
</evidence>
<evidence type="ECO:0000259" key="1">
    <source>
        <dbReference type="PROSITE" id="PS50055"/>
    </source>
</evidence>
<dbReference type="PRINTS" id="PR00700">
    <property type="entry name" value="PRTYPHPHTASE"/>
</dbReference>
<dbReference type="InterPro" id="IPR003595">
    <property type="entry name" value="Tyr_Pase_cat"/>
</dbReference>
<dbReference type="Pfam" id="PF00102">
    <property type="entry name" value="Y_phosphatase"/>
    <property type="match status" value="2"/>
</dbReference>
<dbReference type="InParanoid" id="A0A1X7U9A4"/>
<feature type="domain" description="Tyrosine specific protein phosphatases" evidence="2">
    <location>
        <begin position="277"/>
        <end position="349"/>
    </location>
</feature>
<dbReference type="InterPro" id="IPR029021">
    <property type="entry name" value="Prot-tyrosine_phosphatase-like"/>
</dbReference>
<name>A0A1X7U9A4_AMPQE</name>
<dbReference type="SMART" id="SM00404">
    <property type="entry name" value="PTPc_motif"/>
    <property type="match status" value="1"/>
</dbReference>
<dbReference type="SMART" id="SM00194">
    <property type="entry name" value="PTPc"/>
    <property type="match status" value="1"/>
</dbReference>
<organism evidence="3">
    <name type="scientific">Amphimedon queenslandica</name>
    <name type="common">Sponge</name>
    <dbReference type="NCBI Taxonomy" id="400682"/>
    <lineage>
        <taxon>Eukaryota</taxon>
        <taxon>Metazoa</taxon>
        <taxon>Porifera</taxon>
        <taxon>Demospongiae</taxon>
        <taxon>Heteroscleromorpha</taxon>
        <taxon>Haplosclerida</taxon>
        <taxon>Niphatidae</taxon>
        <taxon>Amphimedon</taxon>
    </lineage>
</organism>
<dbReference type="InterPro" id="IPR000242">
    <property type="entry name" value="PTP_cat"/>
</dbReference>
<dbReference type="EnsemblMetazoa" id="Aqu2.1.24069_001">
    <property type="protein sequence ID" value="Aqu2.1.24069_001"/>
    <property type="gene ID" value="Aqu2.1.24069"/>
</dbReference>
<reference evidence="3" key="1">
    <citation type="submission" date="2017-05" db="UniProtKB">
        <authorList>
            <consortium name="EnsemblMetazoa"/>
        </authorList>
    </citation>
    <scope>IDENTIFICATION</scope>
</reference>
<evidence type="ECO:0008006" key="4">
    <source>
        <dbReference type="Google" id="ProtNLM"/>
    </source>
</evidence>
<dbReference type="PROSITE" id="PS50056">
    <property type="entry name" value="TYR_PHOSPHATASE_2"/>
    <property type="match status" value="1"/>
</dbReference>
<sequence length="365" mass="41427">MKLGDLFNHIPKLSPVELTALEYEVSRLQDEEVAKEEFVGLSDHTREFLQTNAVLSANATKNRYINILPFDETRVILSSSKKEGSDYINANYIQGYNHTKEYIAAQASTFYGSQNIIRPDPSVMKDAFNPNNSWKNREGAGLPFDFNRVPLSKGSMGNTYINASFVGCLGRTAEYILTQHPLADTSMDFWKMMLERHVNVLVVLGSVEEEDEYWPDSEPLEWYEEDITVTLTDRDEFKNIKASNLEIESDMNESHQALTMFQISNWPSDGTTPNDHFTIIELIENIHEIKTGLVAVHTAAGHEEASGVFAVLCSLIPYISVSSKINVMEAVRRTNQQRPGCITTRDQYEYIYETIIASLSDKKRQ</sequence>
<dbReference type="Gene3D" id="3.90.190.10">
    <property type="entry name" value="Protein tyrosine phosphatase superfamily"/>
    <property type="match status" value="2"/>
</dbReference>
<proteinExistence type="predicted"/>
<protein>
    <recommendedName>
        <fullName evidence="4">Tyrosine-protein phosphatase domain-containing protein</fullName>
    </recommendedName>
</protein>
<dbReference type="PANTHER" id="PTHR19134:SF449">
    <property type="entry name" value="TYROSINE-PROTEIN PHOSPHATASE 1"/>
    <property type="match status" value="1"/>
</dbReference>
<dbReference type="PANTHER" id="PTHR19134">
    <property type="entry name" value="RECEPTOR-TYPE TYROSINE-PROTEIN PHOSPHATASE"/>
    <property type="match status" value="1"/>
</dbReference>
<dbReference type="CDD" id="cd00047">
    <property type="entry name" value="PTPc"/>
    <property type="match status" value="1"/>
</dbReference>
<dbReference type="OrthoDB" id="6144703at2759"/>
<dbReference type="eggNOG" id="KOG4228">
    <property type="taxonomic scope" value="Eukaryota"/>
</dbReference>
<dbReference type="InterPro" id="IPR050348">
    <property type="entry name" value="Protein-Tyr_Phosphatase"/>
</dbReference>
<accession>A0A1X7U9A4</accession>
<dbReference type="SUPFAM" id="SSF52799">
    <property type="entry name" value="(Phosphotyrosine protein) phosphatases II"/>
    <property type="match status" value="2"/>
</dbReference>
<dbReference type="InterPro" id="IPR000387">
    <property type="entry name" value="Tyr_Pase_dom"/>
</dbReference>